<dbReference type="Proteomes" id="UP001060275">
    <property type="component" value="Unassembled WGS sequence"/>
</dbReference>
<feature type="transmembrane region" description="Helical" evidence="1">
    <location>
        <begin position="90"/>
        <end position="111"/>
    </location>
</feature>
<reference evidence="3" key="1">
    <citation type="submission" date="2022-06" db="EMBL/GenBank/DDBJ databases">
        <title>Devosia sp. XJ19-45 genome assembly.</title>
        <authorList>
            <person name="Li B."/>
            <person name="Cai M."/>
            <person name="Nie G."/>
            <person name="Li W."/>
        </authorList>
    </citation>
    <scope>NUCLEOTIDE SEQUENCE</scope>
    <source>
        <strain evidence="3">XJ19-45</strain>
    </source>
</reference>
<dbReference type="AlphaFoldDB" id="A0A9Q4AP81"/>
<keyword evidence="4" id="KW-1185">Reference proteome</keyword>
<dbReference type="InterPro" id="IPR006696">
    <property type="entry name" value="DUF423"/>
</dbReference>
<accession>A0A9Q4AP81</accession>
<organism evidence="3 4">
    <name type="scientific">Devosia ureilytica</name>
    <dbReference type="NCBI Taxonomy" id="2952754"/>
    <lineage>
        <taxon>Bacteria</taxon>
        <taxon>Pseudomonadati</taxon>
        <taxon>Pseudomonadota</taxon>
        <taxon>Alphaproteobacteria</taxon>
        <taxon>Hyphomicrobiales</taxon>
        <taxon>Devosiaceae</taxon>
        <taxon>Devosia</taxon>
    </lineage>
</organism>
<comment type="caution">
    <text evidence="3">The sequence shown here is derived from an EMBL/GenBank/DDBJ whole genome shotgun (WGS) entry which is preliminary data.</text>
</comment>
<name>A0A9Q4AP81_9HYPH</name>
<feature type="chain" id="PRO_5040269906" evidence="2">
    <location>
        <begin position="22"/>
        <end position="116"/>
    </location>
</feature>
<feature type="transmembrane region" description="Helical" evidence="1">
    <location>
        <begin position="31"/>
        <end position="50"/>
    </location>
</feature>
<dbReference type="EMBL" id="JAMWDU010000003">
    <property type="protein sequence ID" value="MCP8887216.1"/>
    <property type="molecule type" value="Genomic_DNA"/>
</dbReference>
<dbReference type="Pfam" id="PF04241">
    <property type="entry name" value="DUF423"/>
    <property type="match status" value="1"/>
</dbReference>
<keyword evidence="2" id="KW-0732">Signal</keyword>
<evidence type="ECO:0000256" key="2">
    <source>
        <dbReference type="SAM" id="SignalP"/>
    </source>
</evidence>
<keyword evidence="1" id="KW-0472">Membrane</keyword>
<feature type="signal peptide" evidence="2">
    <location>
        <begin position="1"/>
        <end position="21"/>
    </location>
</feature>
<gene>
    <name evidence="3" type="ORF">NF348_08875</name>
</gene>
<evidence type="ECO:0000256" key="1">
    <source>
        <dbReference type="SAM" id="Phobius"/>
    </source>
</evidence>
<protein>
    <submittedName>
        <fullName evidence="3">DUF423 domain-containing protein</fullName>
    </submittedName>
</protein>
<proteinExistence type="predicted"/>
<sequence length="116" mass="11283">MLSRTLMIFAGLLGAAGVAAAAGASHGESRNLSAIATIFLAHAPALLALAMLGKGRVLSVASLVLALGAMVFGGDLALREWAGHGLFPGAAPLGGGAMILGWLGVAIAGVAGKSRP</sequence>
<keyword evidence="1" id="KW-1133">Transmembrane helix</keyword>
<evidence type="ECO:0000313" key="3">
    <source>
        <dbReference type="EMBL" id="MCP8887216.1"/>
    </source>
</evidence>
<feature type="transmembrane region" description="Helical" evidence="1">
    <location>
        <begin position="57"/>
        <end position="78"/>
    </location>
</feature>
<evidence type="ECO:0000313" key="4">
    <source>
        <dbReference type="Proteomes" id="UP001060275"/>
    </source>
</evidence>
<keyword evidence="1" id="KW-0812">Transmembrane</keyword>